<evidence type="ECO:0000256" key="1">
    <source>
        <dbReference type="SAM" id="MobiDB-lite"/>
    </source>
</evidence>
<reference evidence="3" key="1">
    <citation type="submission" date="2017-03" db="EMBL/GenBank/DDBJ databases">
        <title>Phytopthora megakarya and P. palmivora, two closely related causual agents of cacao black pod achieved similar genome size and gene model numbers by different mechanisms.</title>
        <authorList>
            <person name="Ali S."/>
            <person name="Shao J."/>
            <person name="Larry D.J."/>
            <person name="Kronmiller B."/>
            <person name="Shen D."/>
            <person name="Strem M.D."/>
            <person name="Melnick R.L."/>
            <person name="Guiltinan M.J."/>
            <person name="Tyler B.M."/>
            <person name="Meinhardt L.W."/>
            <person name="Bailey B.A."/>
        </authorList>
    </citation>
    <scope>NUCLEOTIDE SEQUENCE [LARGE SCALE GENOMIC DNA]</scope>
    <source>
        <strain evidence="3">zdho120</strain>
    </source>
</reference>
<dbReference type="EMBL" id="NBNE01003854">
    <property type="protein sequence ID" value="OWZ06704.1"/>
    <property type="molecule type" value="Genomic_DNA"/>
</dbReference>
<protein>
    <submittedName>
        <fullName evidence="2">Uncharacterized protein</fullName>
    </submittedName>
</protein>
<dbReference type="Proteomes" id="UP000198211">
    <property type="component" value="Unassembled WGS sequence"/>
</dbReference>
<proteinExistence type="predicted"/>
<feature type="compositionally biased region" description="Basic and acidic residues" evidence="1">
    <location>
        <begin position="59"/>
        <end position="80"/>
    </location>
</feature>
<accession>A0A225VNN0</accession>
<evidence type="ECO:0000313" key="3">
    <source>
        <dbReference type="Proteomes" id="UP000198211"/>
    </source>
</evidence>
<organism evidence="2 3">
    <name type="scientific">Phytophthora megakarya</name>
    <dbReference type="NCBI Taxonomy" id="4795"/>
    <lineage>
        <taxon>Eukaryota</taxon>
        <taxon>Sar</taxon>
        <taxon>Stramenopiles</taxon>
        <taxon>Oomycota</taxon>
        <taxon>Peronosporomycetes</taxon>
        <taxon>Peronosporales</taxon>
        <taxon>Peronosporaceae</taxon>
        <taxon>Phytophthora</taxon>
    </lineage>
</organism>
<comment type="caution">
    <text evidence="2">The sequence shown here is derived from an EMBL/GenBank/DDBJ whole genome shotgun (WGS) entry which is preliminary data.</text>
</comment>
<feature type="region of interest" description="Disordered" evidence="1">
    <location>
        <begin position="59"/>
        <end position="81"/>
    </location>
</feature>
<keyword evidence="3" id="KW-1185">Reference proteome</keyword>
<evidence type="ECO:0000313" key="2">
    <source>
        <dbReference type="EMBL" id="OWZ06704.1"/>
    </source>
</evidence>
<dbReference type="AlphaFoldDB" id="A0A225VNN0"/>
<sequence length="101" mass="11687">MSRAETNQLLLGQVEEEVIPLGRNILTVDNPRELLNVISSLCVNVRGFLREKESKWEWRGTRGSQDPHQDPGDLNDDRSRRWSTYDPLRLGLMRGWLQASL</sequence>
<gene>
    <name evidence="2" type="ORF">PHMEG_00021010</name>
</gene>
<name>A0A225VNN0_9STRA</name>